<proteinExistence type="predicted"/>
<gene>
    <name evidence="1" type="ORF">EJO66_09100</name>
</gene>
<protein>
    <submittedName>
        <fullName evidence="1">Uncharacterized protein</fullName>
    </submittedName>
</protein>
<dbReference type="Proteomes" id="UP000271137">
    <property type="component" value="Unassembled WGS sequence"/>
</dbReference>
<evidence type="ECO:0000313" key="2">
    <source>
        <dbReference type="Proteomes" id="UP000271137"/>
    </source>
</evidence>
<comment type="caution">
    <text evidence="1">The sequence shown here is derived from an EMBL/GenBank/DDBJ whole genome shotgun (WGS) entry which is preliminary data.</text>
</comment>
<keyword evidence="2" id="KW-1185">Reference proteome</keyword>
<organism evidence="1 2">
    <name type="scientific">Variovorax beijingensis</name>
    <dbReference type="NCBI Taxonomy" id="2496117"/>
    <lineage>
        <taxon>Bacteria</taxon>
        <taxon>Pseudomonadati</taxon>
        <taxon>Pseudomonadota</taxon>
        <taxon>Betaproteobacteria</taxon>
        <taxon>Burkholderiales</taxon>
        <taxon>Comamonadaceae</taxon>
        <taxon>Variovorax</taxon>
    </lineage>
</organism>
<dbReference type="EMBL" id="RXFQ01000004">
    <property type="protein sequence ID" value="RSZ40279.1"/>
    <property type="molecule type" value="Genomic_DNA"/>
</dbReference>
<dbReference type="RefSeq" id="WP_125965090.1">
    <property type="nucleotide sequence ID" value="NZ_RXFQ01000004.1"/>
</dbReference>
<name>A0ABY0AAF6_9BURK</name>
<reference evidence="1 2" key="1">
    <citation type="submission" date="2018-12" db="EMBL/GenBank/DDBJ databases">
        <title>The genome sequences of strain 502.</title>
        <authorList>
            <person name="Gao J."/>
            <person name="Sun J."/>
        </authorList>
    </citation>
    <scope>NUCLEOTIDE SEQUENCE [LARGE SCALE GENOMIC DNA]</scope>
    <source>
        <strain evidence="1 2">502</strain>
    </source>
</reference>
<sequence>MAKLPATRSYRCFFVPRDGLGHLAPSDTGAHPFVQLKAANAEAALISAQHVTGCPVSEVERIEG</sequence>
<accession>A0ABY0AAF6</accession>
<evidence type="ECO:0000313" key="1">
    <source>
        <dbReference type="EMBL" id="RSZ40279.1"/>
    </source>
</evidence>